<sequence length="155" mass="17255">MNSKVFARCTLISLLLALPTPVLLFWLLNTGETPLLAIKSTDALFALEGVVQAYLKVSSLLFLILLLANLSFYWLSPHLALPMQEIDQRETGTVKWFDANKGFGFITRDQGGDVFVHFRAIRGTGYKLLAEGQRVYFTVSTNDKGLQADDVSLVK</sequence>
<dbReference type="Pfam" id="PF00313">
    <property type="entry name" value="CSD"/>
    <property type="match status" value="1"/>
</dbReference>
<evidence type="ECO:0000313" key="5">
    <source>
        <dbReference type="Proteomes" id="UP000242999"/>
    </source>
</evidence>
<dbReference type="AlphaFoldDB" id="A0A1H6U1I7"/>
<keyword evidence="2" id="KW-1133">Transmembrane helix</keyword>
<dbReference type="PROSITE" id="PS51857">
    <property type="entry name" value="CSD_2"/>
    <property type="match status" value="1"/>
</dbReference>
<dbReference type="OrthoDB" id="9810590at2"/>
<keyword evidence="2" id="KW-0812">Transmembrane</keyword>
<feature type="transmembrane region" description="Helical" evidence="2">
    <location>
        <begin position="53"/>
        <end position="75"/>
    </location>
</feature>
<dbReference type="STRING" id="64971.SAMN05421831_11152"/>
<comment type="subcellular location">
    <subcellularLocation>
        <location evidence="1">Cytoplasm</location>
    </subcellularLocation>
</comment>
<name>A0A1H6U1I7_9GAMM</name>
<dbReference type="RefSeq" id="WP_093311430.1">
    <property type="nucleotide sequence ID" value="NZ_FNYH01000011.1"/>
</dbReference>
<evidence type="ECO:0000259" key="3">
    <source>
        <dbReference type="PROSITE" id="PS51857"/>
    </source>
</evidence>
<dbReference type="SMART" id="SM00357">
    <property type="entry name" value="CSP"/>
    <property type="match status" value="1"/>
</dbReference>
<dbReference type="CDD" id="cd04458">
    <property type="entry name" value="CSP_CDS"/>
    <property type="match status" value="1"/>
</dbReference>
<evidence type="ECO:0000256" key="2">
    <source>
        <dbReference type="SAM" id="Phobius"/>
    </source>
</evidence>
<proteinExistence type="predicted"/>
<dbReference type="Proteomes" id="UP000242999">
    <property type="component" value="Unassembled WGS sequence"/>
</dbReference>
<dbReference type="SUPFAM" id="SSF50249">
    <property type="entry name" value="Nucleic acid-binding proteins"/>
    <property type="match status" value="1"/>
</dbReference>
<evidence type="ECO:0000313" key="4">
    <source>
        <dbReference type="EMBL" id="SEI82270.1"/>
    </source>
</evidence>
<gene>
    <name evidence="4" type="ORF">SAMN05421831_11152</name>
</gene>
<organism evidence="4 5">
    <name type="scientific">Allopseudospirillum japonicum</name>
    <dbReference type="NCBI Taxonomy" id="64971"/>
    <lineage>
        <taxon>Bacteria</taxon>
        <taxon>Pseudomonadati</taxon>
        <taxon>Pseudomonadota</taxon>
        <taxon>Gammaproteobacteria</taxon>
        <taxon>Oceanospirillales</taxon>
        <taxon>Oceanospirillaceae</taxon>
        <taxon>Allopseudospirillum</taxon>
    </lineage>
</organism>
<dbReference type="Gene3D" id="2.40.50.140">
    <property type="entry name" value="Nucleic acid-binding proteins"/>
    <property type="match status" value="1"/>
</dbReference>
<dbReference type="InterPro" id="IPR019844">
    <property type="entry name" value="CSD_CS"/>
</dbReference>
<reference evidence="5" key="1">
    <citation type="submission" date="2016-10" db="EMBL/GenBank/DDBJ databases">
        <authorList>
            <person name="Varghese N."/>
            <person name="Submissions S."/>
        </authorList>
    </citation>
    <scope>NUCLEOTIDE SEQUENCE [LARGE SCALE GENOMIC DNA]</scope>
    <source>
        <strain evidence="5">DSM 7165</strain>
    </source>
</reference>
<dbReference type="GO" id="GO:0005829">
    <property type="term" value="C:cytosol"/>
    <property type="evidence" value="ECO:0007669"/>
    <property type="project" value="UniProtKB-ARBA"/>
</dbReference>
<accession>A0A1H6U1I7</accession>
<feature type="domain" description="CSD" evidence="3">
    <location>
        <begin position="89"/>
        <end position="153"/>
    </location>
</feature>
<dbReference type="InterPro" id="IPR011129">
    <property type="entry name" value="CSD"/>
</dbReference>
<dbReference type="PRINTS" id="PR00050">
    <property type="entry name" value="COLDSHOCK"/>
</dbReference>
<dbReference type="EMBL" id="FNYH01000011">
    <property type="protein sequence ID" value="SEI82270.1"/>
    <property type="molecule type" value="Genomic_DNA"/>
</dbReference>
<dbReference type="PANTHER" id="PTHR46565">
    <property type="entry name" value="COLD SHOCK DOMAIN PROTEIN 2"/>
    <property type="match status" value="1"/>
</dbReference>
<dbReference type="PANTHER" id="PTHR46565:SF20">
    <property type="entry name" value="COLD SHOCK DOMAIN-CONTAINING PROTEIN 4"/>
    <property type="match status" value="1"/>
</dbReference>
<keyword evidence="2" id="KW-0472">Membrane</keyword>
<protein>
    <submittedName>
        <fullName evidence="4">Cold shock protein (Beta-ribbon, CspA family)</fullName>
    </submittedName>
</protein>
<evidence type="ECO:0000256" key="1">
    <source>
        <dbReference type="RuleBase" id="RU000408"/>
    </source>
</evidence>
<dbReference type="InterPro" id="IPR002059">
    <property type="entry name" value="CSP_DNA-bd"/>
</dbReference>
<keyword evidence="5" id="KW-1185">Reference proteome</keyword>
<dbReference type="InterPro" id="IPR012340">
    <property type="entry name" value="NA-bd_OB-fold"/>
</dbReference>
<dbReference type="PROSITE" id="PS00352">
    <property type="entry name" value="CSD_1"/>
    <property type="match status" value="1"/>
</dbReference>
<dbReference type="GO" id="GO:0003676">
    <property type="term" value="F:nucleic acid binding"/>
    <property type="evidence" value="ECO:0007669"/>
    <property type="project" value="InterPro"/>
</dbReference>